<evidence type="ECO:0000256" key="4">
    <source>
        <dbReference type="ARBA" id="ARBA00022989"/>
    </source>
</evidence>
<sequence>MAKHAYPHLVLRAVGTLVLLYCPGNVSAAHDNENFTVCHASRKIDHFEVVHLDWQEVQVPFGICLWIMVASLATLCFHNTFLPKVLPESCLLLITGFVVGGVIKINPEAFPHSLSYGLNTDLFFLFLLPPIILEASYFLPMRSFFNNIGTILLYAVIGTVFNTVAIGLSLYGISQLGWYGTGPNGTTIYLSALECLTFGSLISAVDPVAVLAVFEEVQVNEILFILVFGESLLNDAVTVVLYRIFESFNAIGADRIQVIDIVSGFFSFFVVSIGGLVVGLLYGFLTSLLTRLTHKARVIEPIFVFVMAYMAYLTAEMFHLSSILAIVSCAIFMKPYVESNISRKSRTTIKYSLKMLSSISETIIFIFLGVTTLVDLHYHQWNTAFVIYSLVFCLLYRVMGVFVQTRIANSFRLAKISSTEQFIMAYGGLRGAIAYSLVSLLCNETVHSKKMMYTSCIVVVMFTVFIQGTTIKPIVGRLRVKKATKSKPTMNEKIFERLVDHVMVGMEDILAQHGHHSLRNKWEKFNKNFAKPLLMQGKVSQGDPKILEVFSKLNERDAMERIRSTGSLFHRSSVGMQHQSSDGFSIGSRTPSVIGGLSLNGREQGIYMHPMSSSVSKRFSRDSISGQLNLLADNMYKPQRLEHHFVSSRLTDIDDYQEPRSLMRRSLNIQLRHRCRRRKQRRRLRRSSLMGSTTYDDISGSNDEILSNPSSKEHIQSRNGLREDEDEEGITFVATASSDELDSVKETVEKIPVASQKISPWRATDRSFISVRAEMHPLKHFEDTSAQTPNRMSRVKPKRSSVERKNDDSVPLTSAMELP</sequence>
<keyword evidence="7 11" id="KW-0472">Membrane</keyword>
<feature type="transmembrane region" description="Helical" evidence="11">
    <location>
        <begin position="452"/>
        <end position="475"/>
    </location>
</feature>
<feature type="transmembrane region" description="Helical" evidence="11">
    <location>
        <begin position="85"/>
        <end position="103"/>
    </location>
</feature>
<feature type="transmembrane region" description="Helical" evidence="11">
    <location>
        <begin position="384"/>
        <end position="403"/>
    </location>
</feature>
<feature type="transmembrane region" description="Helical" evidence="11">
    <location>
        <begin position="358"/>
        <end position="378"/>
    </location>
</feature>
<dbReference type="GO" id="GO:0098719">
    <property type="term" value="P:sodium ion import across plasma membrane"/>
    <property type="evidence" value="ECO:0007669"/>
    <property type="project" value="TreeGrafter"/>
</dbReference>
<evidence type="ECO:0000256" key="1">
    <source>
        <dbReference type="ARBA" id="ARBA00004141"/>
    </source>
</evidence>
<feature type="region of interest" description="Disordered" evidence="10">
    <location>
        <begin position="678"/>
        <end position="727"/>
    </location>
</feature>
<protein>
    <recommendedName>
        <fullName evidence="9">Sodium/hydrogen exchanger</fullName>
    </recommendedName>
</protein>
<keyword evidence="2 9" id="KW-0813">Transport</keyword>
<feature type="transmembrane region" description="Helical" evidence="11">
    <location>
        <begin position="151"/>
        <end position="173"/>
    </location>
</feature>
<evidence type="ECO:0000256" key="9">
    <source>
        <dbReference type="RuleBase" id="RU003722"/>
    </source>
</evidence>
<dbReference type="Gene3D" id="6.10.140.1330">
    <property type="match status" value="1"/>
</dbReference>
<keyword evidence="4 11" id="KW-1133">Transmembrane helix</keyword>
<dbReference type="InterPro" id="IPR004709">
    <property type="entry name" value="NaH_exchanger"/>
</dbReference>
<feature type="compositionally biased region" description="Basic and acidic residues" evidence="10">
    <location>
        <begin position="711"/>
        <end position="722"/>
    </location>
</feature>
<evidence type="ECO:0000256" key="7">
    <source>
        <dbReference type="ARBA" id="ARBA00023136"/>
    </source>
</evidence>
<dbReference type="GO" id="GO:0015386">
    <property type="term" value="F:potassium:proton antiporter activity"/>
    <property type="evidence" value="ECO:0007669"/>
    <property type="project" value="TreeGrafter"/>
</dbReference>
<keyword evidence="3 9" id="KW-0812">Transmembrane</keyword>
<keyword evidence="6 9" id="KW-0406">Ion transport</keyword>
<dbReference type="OMA" id="FLLICYA"/>
<proteinExistence type="inferred from homology"/>
<accession>A0A8B7YC79</accession>
<evidence type="ECO:0000256" key="12">
    <source>
        <dbReference type="SAM" id="SignalP"/>
    </source>
</evidence>
<dbReference type="GO" id="GO:0005886">
    <property type="term" value="C:plasma membrane"/>
    <property type="evidence" value="ECO:0007669"/>
    <property type="project" value="TreeGrafter"/>
</dbReference>
<dbReference type="PRINTS" id="PR01084">
    <property type="entry name" value="NAHEXCHNGR"/>
</dbReference>
<keyword evidence="9" id="KW-0050">Antiport</keyword>
<evidence type="ECO:0000313" key="15">
    <source>
        <dbReference type="RefSeq" id="XP_022089291.1"/>
    </source>
</evidence>
<dbReference type="KEGG" id="aplc:110978534"/>
<evidence type="ECO:0000256" key="6">
    <source>
        <dbReference type="ARBA" id="ARBA00023065"/>
    </source>
</evidence>
<feature type="transmembrane region" description="Helical" evidence="11">
    <location>
        <begin position="123"/>
        <end position="139"/>
    </location>
</feature>
<feature type="signal peptide" evidence="12">
    <location>
        <begin position="1"/>
        <end position="28"/>
    </location>
</feature>
<feature type="transmembrane region" description="Helical" evidence="11">
    <location>
        <begin position="296"/>
        <end position="312"/>
    </location>
</feature>
<dbReference type="AlphaFoldDB" id="A0A8B7YC79"/>
<organism evidence="14 15">
    <name type="scientific">Acanthaster planci</name>
    <name type="common">Crown-of-thorns starfish</name>
    <dbReference type="NCBI Taxonomy" id="133434"/>
    <lineage>
        <taxon>Eukaryota</taxon>
        <taxon>Metazoa</taxon>
        <taxon>Echinodermata</taxon>
        <taxon>Eleutherozoa</taxon>
        <taxon>Asterozoa</taxon>
        <taxon>Asteroidea</taxon>
        <taxon>Valvatacea</taxon>
        <taxon>Valvatida</taxon>
        <taxon>Acanthasteridae</taxon>
        <taxon>Acanthaster</taxon>
    </lineage>
</organism>
<evidence type="ECO:0000256" key="8">
    <source>
        <dbReference type="ARBA" id="ARBA00023201"/>
    </source>
</evidence>
<keyword evidence="12" id="KW-0732">Signal</keyword>
<feature type="transmembrane region" description="Helical" evidence="11">
    <location>
        <begin position="59"/>
        <end position="78"/>
    </location>
</feature>
<dbReference type="Proteomes" id="UP000694845">
    <property type="component" value="Unplaced"/>
</dbReference>
<comment type="similarity">
    <text evidence="9">Belongs to the monovalent cation:proton antiporter 1 (CPA1) transporter (TC 2.A.36) family.</text>
</comment>
<feature type="transmembrane region" description="Helical" evidence="11">
    <location>
        <begin position="223"/>
        <end position="245"/>
    </location>
</feature>
<comment type="subcellular location">
    <subcellularLocation>
        <location evidence="1">Membrane</location>
        <topology evidence="1">Multi-pass membrane protein</topology>
    </subcellularLocation>
</comment>
<evidence type="ECO:0000256" key="5">
    <source>
        <dbReference type="ARBA" id="ARBA00023053"/>
    </source>
</evidence>
<dbReference type="GeneID" id="110978534"/>
<dbReference type="InterPro" id="IPR006153">
    <property type="entry name" value="Cation/H_exchanger_TM"/>
</dbReference>
<name>A0A8B7YC79_ACAPL</name>
<gene>
    <name evidence="15" type="primary">LOC110978534</name>
</gene>
<dbReference type="RefSeq" id="XP_022089291.1">
    <property type="nucleotide sequence ID" value="XM_022233599.1"/>
</dbReference>
<dbReference type="PANTHER" id="PTHR10110">
    <property type="entry name" value="SODIUM/HYDROGEN EXCHANGER"/>
    <property type="match status" value="1"/>
</dbReference>
<keyword evidence="5" id="KW-0915">Sodium</keyword>
<evidence type="ECO:0000256" key="2">
    <source>
        <dbReference type="ARBA" id="ARBA00022448"/>
    </source>
</evidence>
<keyword evidence="14" id="KW-1185">Reference proteome</keyword>
<feature type="domain" description="Cation/H+ exchanger transmembrane" evidence="13">
    <location>
        <begin position="68"/>
        <end position="475"/>
    </location>
</feature>
<dbReference type="GO" id="GO:0015385">
    <property type="term" value="F:sodium:proton antiporter activity"/>
    <property type="evidence" value="ECO:0007669"/>
    <property type="project" value="InterPro"/>
</dbReference>
<feature type="transmembrane region" description="Helical" evidence="11">
    <location>
        <begin position="265"/>
        <end position="284"/>
    </location>
</feature>
<evidence type="ECO:0000256" key="10">
    <source>
        <dbReference type="SAM" id="MobiDB-lite"/>
    </source>
</evidence>
<evidence type="ECO:0000256" key="11">
    <source>
        <dbReference type="SAM" id="Phobius"/>
    </source>
</evidence>
<evidence type="ECO:0000259" key="13">
    <source>
        <dbReference type="Pfam" id="PF00999"/>
    </source>
</evidence>
<feature type="chain" id="PRO_5034891292" description="Sodium/hydrogen exchanger" evidence="12">
    <location>
        <begin position="29"/>
        <end position="819"/>
    </location>
</feature>
<feature type="compositionally biased region" description="Polar residues" evidence="10">
    <location>
        <begin position="689"/>
        <end position="710"/>
    </location>
</feature>
<keyword evidence="8 9" id="KW-0739">Sodium transport</keyword>
<evidence type="ECO:0000256" key="3">
    <source>
        <dbReference type="ARBA" id="ARBA00022692"/>
    </source>
</evidence>
<feature type="region of interest" description="Disordered" evidence="10">
    <location>
        <begin position="780"/>
        <end position="819"/>
    </location>
</feature>
<reference evidence="15" key="1">
    <citation type="submission" date="2025-08" db="UniProtKB">
        <authorList>
            <consortium name="RefSeq"/>
        </authorList>
    </citation>
    <scope>IDENTIFICATION</scope>
</reference>
<dbReference type="Pfam" id="PF00999">
    <property type="entry name" value="Na_H_Exchanger"/>
    <property type="match status" value="1"/>
</dbReference>
<evidence type="ECO:0000313" key="14">
    <source>
        <dbReference type="Proteomes" id="UP000694845"/>
    </source>
</evidence>
<dbReference type="InterPro" id="IPR018422">
    <property type="entry name" value="Cation/H_exchanger_CPA1"/>
</dbReference>
<dbReference type="PANTHER" id="PTHR10110:SF98">
    <property type="entry name" value="SODIUM_HYDROGEN EXCHANGER"/>
    <property type="match status" value="1"/>
</dbReference>
<dbReference type="GO" id="GO:0051453">
    <property type="term" value="P:regulation of intracellular pH"/>
    <property type="evidence" value="ECO:0007669"/>
    <property type="project" value="TreeGrafter"/>
</dbReference>
<dbReference type="OrthoDB" id="196264at2759"/>
<dbReference type="NCBIfam" id="TIGR00840">
    <property type="entry name" value="b_cpa1"/>
    <property type="match status" value="1"/>
</dbReference>